<accession>A0AA84ZBC5</accession>
<dbReference type="AlphaFoldDB" id="A0AA84ZBC5"/>
<proteinExistence type="predicted"/>
<dbReference type="GO" id="GO:0042274">
    <property type="term" value="P:ribosomal small subunit biogenesis"/>
    <property type="evidence" value="ECO:0007669"/>
    <property type="project" value="TreeGrafter"/>
</dbReference>
<dbReference type="WBParaSite" id="SMRG1_22220.1">
    <property type="protein sequence ID" value="SMRG1_22220.1"/>
    <property type="gene ID" value="SMRG1_22220"/>
</dbReference>
<evidence type="ECO:0000313" key="2">
    <source>
        <dbReference type="Proteomes" id="UP000050790"/>
    </source>
</evidence>
<dbReference type="PANTHER" id="PTHR18034">
    <property type="entry name" value="CELL CYCLE CONTROL PROTEIN CWF22-RELATED"/>
    <property type="match status" value="1"/>
</dbReference>
<sequence length="685" mass="78139">MGLICRCTWNMTKSKKKKLNYTEIRKQHLLEDNEEEERILKKLSKKLKMNRNSTKTKQKKEQTPLWLTQCGFDYILNFEKRINLEKDNTGSNNAILCTTVGVSSKKKSKILDLYGQNTNSNNNGRAFTDHDDQHSDVDSLLNEPIQCTDLSVNEKLDEVNISMLHDNHDFNETLCKSIRSSLNRLSESQMSKIITELCDLFNKYPRASVRLYLIEEICNLIECTQINRHTKIGWLHQELAICITCIQIMLHHLFQSIPLIGYLIESIIFRLFPINNNKIQLSSNGICTYSIFLAYLYRFGVISGTLILDILKAYIRDCDIGKVKAAHFITIAVGVHLRKFNLNVCQEIIQQANFELEKHKLQNFEIAFELEGLIQRLSEKRSMEECVTRSLHLQKLIRVWTKGLSVTDDMCLTVGLEDLLNASSTGRWWLIGSAVNRLVNDISSVKSKDDEKSKPFLNPEMVAVAEKLGLRTASRQLTFSILVSTPGGPDATASALLKSCHTSANSPGVQLAAGSIAGREREMIHILLHCVMSEMPFNRFYPRVLGGILNCHRRFLMMIKCGFWDILNNTNLTVKAKSNAGQALGLLCLVYNFPLTVLKNYNFGDTSEGNIAFLQYTIMELCTGEYQYVLAKLMQLSAYTRLCRNCRIFMRKHLINEMVADDKFDSNLKAIVTKLVSDMREAESF</sequence>
<dbReference type="InterPro" id="IPR050781">
    <property type="entry name" value="CWC22_splicing_factor"/>
</dbReference>
<dbReference type="Gene3D" id="1.25.40.180">
    <property type="match status" value="1"/>
</dbReference>
<dbReference type="GO" id="GO:0005730">
    <property type="term" value="C:nucleolus"/>
    <property type="evidence" value="ECO:0007669"/>
    <property type="project" value="TreeGrafter"/>
</dbReference>
<dbReference type="PANTHER" id="PTHR18034:SF4">
    <property type="entry name" value="NUCLEOLAR MIF4G DOMAIN-CONTAINING PROTEIN 1"/>
    <property type="match status" value="1"/>
</dbReference>
<evidence type="ECO:0000256" key="1">
    <source>
        <dbReference type="SAM" id="Coils"/>
    </source>
</evidence>
<name>A0AA84ZBC5_9TREM</name>
<keyword evidence="1" id="KW-0175">Coiled coil</keyword>
<feature type="coiled-coil region" evidence="1">
    <location>
        <begin position="26"/>
        <end position="53"/>
    </location>
</feature>
<dbReference type="GO" id="GO:0003723">
    <property type="term" value="F:RNA binding"/>
    <property type="evidence" value="ECO:0007669"/>
    <property type="project" value="TreeGrafter"/>
</dbReference>
<organism evidence="2 3">
    <name type="scientific">Schistosoma margrebowiei</name>
    <dbReference type="NCBI Taxonomy" id="48269"/>
    <lineage>
        <taxon>Eukaryota</taxon>
        <taxon>Metazoa</taxon>
        <taxon>Spiralia</taxon>
        <taxon>Lophotrochozoa</taxon>
        <taxon>Platyhelminthes</taxon>
        <taxon>Trematoda</taxon>
        <taxon>Digenea</taxon>
        <taxon>Strigeidida</taxon>
        <taxon>Schistosomatoidea</taxon>
        <taxon>Schistosomatidae</taxon>
        <taxon>Schistosoma</taxon>
    </lineage>
</organism>
<dbReference type="InterPro" id="IPR016024">
    <property type="entry name" value="ARM-type_fold"/>
</dbReference>
<protein>
    <submittedName>
        <fullName evidence="3">MI domain-containing protein</fullName>
    </submittedName>
</protein>
<dbReference type="Proteomes" id="UP000050790">
    <property type="component" value="Unassembled WGS sequence"/>
</dbReference>
<reference evidence="3" key="1">
    <citation type="submission" date="2023-11" db="UniProtKB">
        <authorList>
            <consortium name="WormBaseParasite"/>
        </authorList>
    </citation>
    <scope>IDENTIFICATION</scope>
</reference>
<dbReference type="SUPFAM" id="SSF48371">
    <property type="entry name" value="ARM repeat"/>
    <property type="match status" value="1"/>
</dbReference>
<evidence type="ECO:0000313" key="3">
    <source>
        <dbReference type="WBParaSite" id="SMRG1_22220.1"/>
    </source>
</evidence>